<evidence type="ECO:0000313" key="3">
    <source>
        <dbReference type="Proteomes" id="UP001058120"/>
    </source>
</evidence>
<dbReference type="PANTHER" id="PTHR34203:SF15">
    <property type="entry name" value="SLL1173 PROTEIN"/>
    <property type="match status" value="1"/>
</dbReference>
<keyword evidence="3" id="KW-1185">Reference proteome</keyword>
<reference evidence="2" key="1">
    <citation type="submission" date="2020-12" db="EMBL/GenBank/DDBJ databases">
        <title>Taurinivorans muris gen. nov., sp. nov., fundamental and realized metabolic niche of a ubiquitous sulfidogenic bacterium in the murine intestine.</title>
        <authorList>
            <person name="Ye H."/>
            <person name="Hanson B.T."/>
            <person name="Loy A."/>
        </authorList>
    </citation>
    <scope>NUCLEOTIDE SEQUENCE</scope>
    <source>
        <strain evidence="2">LT0009</strain>
    </source>
</reference>
<dbReference type="GO" id="GO:0008168">
    <property type="term" value="F:methyltransferase activity"/>
    <property type="evidence" value="ECO:0007669"/>
    <property type="project" value="UniProtKB-KW"/>
</dbReference>
<evidence type="ECO:0000259" key="1">
    <source>
        <dbReference type="Pfam" id="PF05050"/>
    </source>
</evidence>
<gene>
    <name evidence="2" type="ORF">JBF11_01485</name>
</gene>
<proteinExistence type="predicted"/>
<feature type="domain" description="Methyltransferase FkbM" evidence="1">
    <location>
        <begin position="209"/>
        <end position="359"/>
    </location>
</feature>
<dbReference type="PANTHER" id="PTHR34203">
    <property type="entry name" value="METHYLTRANSFERASE, FKBM FAMILY PROTEIN"/>
    <property type="match status" value="1"/>
</dbReference>
<name>A0ABY5Y2T2_9BACT</name>
<dbReference type="RefSeq" id="WP_334315619.1">
    <property type="nucleotide sequence ID" value="NZ_CP065938.1"/>
</dbReference>
<dbReference type="SUPFAM" id="SSF53335">
    <property type="entry name" value="S-adenosyl-L-methionine-dependent methyltransferases"/>
    <property type="match status" value="1"/>
</dbReference>
<dbReference type="InterPro" id="IPR052514">
    <property type="entry name" value="SAM-dependent_MTase"/>
</dbReference>
<keyword evidence="2" id="KW-0808">Transferase</keyword>
<dbReference type="GO" id="GO:0032259">
    <property type="term" value="P:methylation"/>
    <property type="evidence" value="ECO:0007669"/>
    <property type="project" value="UniProtKB-KW"/>
</dbReference>
<dbReference type="InterPro" id="IPR029063">
    <property type="entry name" value="SAM-dependent_MTases_sf"/>
</dbReference>
<dbReference type="Gene3D" id="3.40.50.150">
    <property type="entry name" value="Vaccinia Virus protein VP39"/>
    <property type="match status" value="1"/>
</dbReference>
<dbReference type="Proteomes" id="UP001058120">
    <property type="component" value="Chromosome"/>
</dbReference>
<sequence length="379" mass="43929">MSNFETTLNALPEKINSEREAANLLCSLPLLRQMTFELKPDTIIFCAYEELNAALEFYKGQEHCIRAFHVLGLKEEIKNKKIKIVPFTTFTKEDNIHCFFLPDLRPACTAYRNLSIALSKLNIQEYTIEAKSASKFYRRNSFIFINNMLQTAIDNYNVLEDNLSRYTYLSLWKSRHLCNPSYIPIVPYDQYWHPLASAKENDLVCEGGSADGITTIDFCKKLRNKCDIIAFEPDPVYYTKAAATCKDCKNIRLIPKGLYDFTGTLYINTDNYVKVVKQKIKEEDFECSVTSIDDYFLNAKYDKVDFIKMDIEGAELNALMGAKQILQRDKPNLAICIYHNCIDFITIPEFLRKLDLGYKFYTGHHRPWYAETVIYATAR</sequence>
<protein>
    <submittedName>
        <fullName evidence="2">FkbM family methyltransferase</fullName>
    </submittedName>
</protein>
<organism evidence="2 3">
    <name type="scientific">Taurinivorans muris</name>
    <dbReference type="NCBI Taxonomy" id="2787751"/>
    <lineage>
        <taxon>Bacteria</taxon>
        <taxon>Pseudomonadati</taxon>
        <taxon>Thermodesulfobacteriota</taxon>
        <taxon>Desulfovibrionia</taxon>
        <taxon>Desulfovibrionales</taxon>
        <taxon>Desulfovibrionaceae</taxon>
        <taxon>Taurinivorans</taxon>
    </lineage>
</organism>
<keyword evidence="2" id="KW-0489">Methyltransferase</keyword>
<evidence type="ECO:0000313" key="2">
    <source>
        <dbReference type="EMBL" id="UWX06022.1"/>
    </source>
</evidence>
<dbReference type="InterPro" id="IPR006342">
    <property type="entry name" value="FkbM_mtfrase"/>
</dbReference>
<dbReference type="EMBL" id="CP065938">
    <property type="protein sequence ID" value="UWX06022.1"/>
    <property type="molecule type" value="Genomic_DNA"/>
</dbReference>
<dbReference type="Pfam" id="PF05050">
    <property type="entry name" value="Methyltransf_21"/>
    <property type="match status" value="1"/>
</dbReference>
<dbReference type="NCBIfam" id="TIGR01444">
    <property type="entry name" value="fkbM_fam"/>
    <property type="match status" value="1"/>
</dbReference>
<accession>A0ABY5Y2T2</accession>